<evidence type="ECO:0000259" key="2">
    <source>
        <dbReference type="Pfam" id="PF13963"/>
    </source>
</evidence>
<dbReference type="FunCoup" id="A0A1B6QCW2">
    <property type="interactions" value="2"/>
</dbReference>
<dbReference type="PANTHER" id="PTHR33144">
    <property type="entry name" value="OS10G0409366 PROTEIN-RELATED"/>
    <property type="match status" value="1"/>
</dbReference>
<evidence type="ECO:0000313" key="3">
    <source>
        <dbReference type="EMBL" id="KXG35740.1"/>
    </source>
</evidence>
<gene>
    <name evidence="3" type="ORF">SORBI_3002G220800</name>
</gene>
<dbReference type="InterPro" id="IPR029480">
    <property type="entry name" value="Transpos_assoc"/>
</dbReference>
<dbReference type="EMBL" id="CM000761">
    <property type="protein sequence ID" value="KXG35740.1"/>
    <property type="molecule type" value="Genomic_DNA"/>
</dbReference>
<dbReference type="eggNOG" id="ENOG502RRU2">
    <property type="taxonomic scope" value="Eukaryota"/>
</dbReference>
<dbReference type="OMA" id="YIHTHET"/>
<reference evidence="4" key="2">
    <citation type="journal article" date="2018" name="Plant J.">
        <title>The Sorghum bicolor reference genome: improved assembly, gene annotations, a transcriptome atlas, and signatures of genome organization.</title>
        <authorList>
            <person name="McCormick R.F."/>
            <person name="Truong S.K."/>
            <person name="Sreedasyam A."/>
            <person name="Jenkins J."/>
            <person name="Shu S."/>
            <person name="Sims D."/>
            <person name="Kennedy M."/>
            <person name="Amirebrahimi M."/>
            <person name="Weers B.D."/>
            <person name="McKinley B."/>
            <person name="Mattison A."/>
            <person name="Morishige D.T."/>
            <person name="Grimwood J."/>
            <person name="Schmutz J."/>
            <person name="Mullet J.E."/>
        </authorList>
    </citation>
    <scope>NUCLEOTIDE SEQUENCE [LARGE SCALE GENOMIC DNA]</scope>
    <source>
        <strain evidence="4">cv. BTx623</strain>
    </source>
</reference>
<feature type="domain" description="Transposase-associated" evidence="2">
    <location>
        <begin position="15"/>
        <end position="77"/>
    </location>
</feature>
<dbReference type="AlphaFoldDB" id="A0A1B6QCW2"/>
<protein>
    <recommendedName>
        <fullName evidence="2">Transposase-associated domain-containing protein</fullName>
    </recommendedName>
</protein>
<accession>A0A1B6QCW2</accession>
<dbReference type="InParanoid" id="A0A1B6QCW2"/>
<feature type="region of interest" description="Disordered" evidence="1">
    <location>
        <begin position="171"/>
        <end position="211"/>
    </location>
</feature>
<dbReference type="PANTHER" id="PTHR33144:SF16">
    <property type="entry name" value="OS02G0129000 PROTEIN"/>
    <property type="match status" value="1"/>
</dbReference>
<evidence type="ECO:0000313" key="4">
    <source>
        <dbReference type="Proteomes" id="UP000000768"/>
    </source>
</evidence>
<keyword evidence="4" id="KW-1185">Reference proteome</keyword>
<organism evidence="3 4">
    <name type="scientific">Sorghum bicolor</name>
    <name type="common">Sorghum</name>
    <name type="synonym">Sorghum vulgare</name>
    <dbReference type="NCBI Taxonomy" id="4558"/>
    <lineage>
        <taxon>Eukaryota</taxon>
        <taxon>Viridiplantae</taxon>
        <taxon>Streptophyta</taxon>
        <taxon>Embryophyta</taxon>
        <taxon>Tracheophyta</taxon>
        <taxon>Spermatophyta</taxon>
        <taxon>Magnoliopsida</taxon>
        <taxon>Liliopsida</taxon>
        <taxon>Poales</taxon>
        <taxon>Poaceae</taxon>
        <taxon>PACMAD clade</taxon>
        <taxon>Panicoideae</taxon>
        <taxon>Andropogonodae</taxon>
        <taxon>Andropogoneae</taxon>
        <taxon>Sorghinae</taxon>
        <taxon>Sorghum</taxon>
    </lineage>
</organism>
<name>A0A1B6QCW2_SORBI</name>
<evidence type="ECO:0000256" key="1">
    <source>
        <dbReference type="SAM" id="MobiDB-lite"/>
    </source>
</evidence>
<reference evidence="3 4" key="1">
    <citation type="journal article" date="2009" name="Nature">
        <title>The Sorghum bicolor genome and the diversification of grasses.</title>
        <authorList>
            <person name="Paterson A.H."/>
            <person name="Bowers J.E."/>
            <person name="Bruggmann R."/>
            <person name="Dubchak I."/>
            <person name="Grimwood J."/>
            <person name="Gundlach H."/>
            <person name="Haberer G."/>
            <person name="Hellsten U."/>
            <person name="Mitros T."/>
            <person name="Poliakov A."/>
            <person name="Schmutz J."/>
            <person name="Spannagl M."/>
            <person name="Tang H."/>
            <person name="Wang X."/>
            <person name="Wicker T."/>
            <person name="Bharti A.K."/>
            <person name="Chapman J."/>
            <person name="Feltus F.A."/>
            <person name="Gowik U."/>
            <person name="Grigoriev I.V."/>
            <person name="Lyons E."/>
            <person name="Maher C.A."/>
            <person name="Martis M."/>
            <person name="Narechania A."/>
            <person name="Otillar R.P."/>
            <person name="Penning B.W."/>
            <person name="Salamov A.A."/>
            <person name="Wang Y."/>
            <person name="Zhang L."/>
            <person name="Carpita N.C."/>
            <person name="Freeling M."/>
            <person name="Gingle A.R."/>
            <person name="Hash C.T."/>
            <person name="Keller B."/>
            <person name="Klein P."/>
            <person name="Kresovich S."/>
            <person name="McCann M.C."/>
            <person name="Ming R."/>
            <person name="Peterson D.G."/>
            <person name="Mehboob-ur-Rahman"/>
            <person name="Ware D."/>
            <person name="Westhoff P."/>
            <person name="Mayer K.F."/>
            <person name="Messing J."/>
            <person name="Rokhsar D.S."/>
        </authorList>
    </citation>
    <scope>NUCLEOTIDE SEQUENCE [LARGE SCALE GENOMIC DNA]</scope>
    <source>
        <strain evidence="4">cv. BTx623</strain>
    </source>
</reference>
<feature type="compositionally biased region" description="Polar residues" evidence="1">
    <location>
        <begin position="180"/>
        <end position="199"/>
    </location>
</feature>
<dbReference type="Gramene" id="KXG35740">
    <property type="protein sequence ID" value="KXG35740"/>
    <property type="gene ID" value="SORBI_3002G220800"/>
</dbReference>
<dbReference type="Proteomes" id="UP000000768">
    <property type="component" value="Chromosome 2"/>
</dbReference>
<proteinExistence type="predicted"/>
<sequence>MDLKIIKLLLGYPKDSTRYIAGVEGFVEFAFKNKPEDTKIYCPCHTCVHTSLLSRDEIYEHLVCNGILENYEEWDFHNDPSVQHTVDPQPQSHNEEMHGNMSQLLHDAFYHMYDDIPMTDAANLPNPPVSGPNLEAEEFYKLVEDSKKPLWTGLPMARGPRKQIIQSHDEYMSEEHTGQESHGQNTKASGLHSSATGDQIDSDDETEDRVKRGKTKLKDIWNLPKGHRIVVRCNEFDQPVAVEAGFLGKFLGMVARNGCLCSFMRFLYPYRMEKWILRTIGERWRQHKSNLKSLYFDEHKSTKANHSNVPNGIIADQWIALVDNWTTQKAMKYPHRAVLYIHTHETRSEKNTNAHVGDLKELIVQQPGLAETSQGKVAWKADALSKILGEEKPGHVHGLGLVPNPNQVFDVSTSKRLKNVNLTSLDETSSEDVVSLRLELEKLGQRVRNQDATILQLQHKARTMEEKYFQRGCLHDPFYAPNDGYCADVPNTKRKVPGSNLQSFVYRQRVYSDPQSQDFSMDGQLNDTMNEHGDSVEDDDLQPHYKFLSPTKKKLDGVQLGKEFWMVRVSFSIVDDEPLIRPYKGYKVLGDVEGGVIVAWPSTFVRSFL</sequence>
<dbReference type="Pfam" id="PF13963">
    <property type="entry name" value="Transpos_assoc"/>
    <property type="match status" value="1"/>
</dbReference>